<feature type="compositionally biased region" description="Basic and acidic residues" evidence="1">
    <location>
        <begin position="63"/>
        <end position="72"/>
    </location>
</feature>
<feature type="compositionally biased region" description="Polar residues" evidence="1">
    <location>
        <begin position="28"/>
        <end position="37"/>
    </location>
</feature>
<evidence type="ECO:0000256" key="2">
    <source>
        <dbReference type="SAM" id="SignalP"/>
    </source>
</evidence>
<keyword evidence="2" id="KW-0732">Signal</keyword>
<reference evidence="3 4" key="1">
    <citation type="journal article" date="2020" name="ISME J.">
        <title>Uncovering the hidden diversity of litter-decomposition mechanisms in mushroom-forming fungi.</title>
        <authorList>
            <person name="Floudas D."/>
            <person name="Bentzer J."/>
            <person name="Ahren D."/>
            <person name="Johansson T."/>
            <person name="Persson P."/>
            <person name="Tunlid A."/>
        </authorList>
    </citation>
    <scope>NUCLEOTIDE SEQUENCE [LARGE SCALE GENOMIC DNA]</scope>
    <source>
        <strain evidence="3 4">CBS 101986</strain>
    </source>
</reference>
<sequence length="153" mass="16990">MLLSARYFAAIALFLLTSTAAAAPVPESNNVARSTELNEVARGPPGRPWRREEIEARASGNNRDWKRGEVEARASGNNRDWKREGEVEARASGNNRDWKRGEVEARASAEQDWRRASGGGEGPDWKREGEVEARASAEQDWRRASGGDEGPDW</sequence>
<dbReference type="AlphaFoldDB" id="A0A8H5ETT4"/>
<feature type="compositionally biased region" description="Basic and acidic residues" evidence="1">
    <location>
        <begin position="79"/>
        <end position="89"/>
    </location>
</feature>
<feature type="signal peptide" evidence="2">
    <location>
        <begin position="1"/>
        <end position="22"/>
    </location>
</feature>
<evidence type="ECO:0000313" key="4">
    <source>
        <dbReference type="Proteomes" id="UP000567179"/>
    </source>
</evidence>
<evidence type="ECO:0000313" key="3">
    <source>
        <dbReference type="EMBL" id="KAF5311743.1"/>
    </source>
</evidence>
<evidence type="ECO:0000256" key="1">
    <source>
        <dbReference type="SAM" id="MobiDB-lite"/>
    </source>
</evidence>
<protein>
    <submittedName>
        <fullName evidence="3">Uncharacterized protein</fullName>
    </submittedName>
</protein>
<feature type="compositionally biased region" description="Basic and acidic residues" evidence="1">
    <location>
        <begin position="96"/>
        <end position="115"/>
    </location>
</feature>
<keyword evidence="4" id="KW-1185">Reference proteome</keyword>
<gene>
    <name evidence="3" type="ORF">D9619_003464</name>
</gene>
<dbReference type="EMBL" id="JAACJJ010000056">
    <property type="protein sequence ID" value="KAF5311743.1"/>
    <property type="molecule type" value="Genomic_DNA"/>
</dbReference>
<proteinExistence type="predicted"/>
<feature type="compositionally biased region" description="Basic and acidic residues" evidence="1">
    <location>
        <begin position="123"/>
        <end position="146"/>
    </location>
</feature>
<feature type="region of interest" description="Disordered" evidence="1">
    <location>
        <begin position="28"/>
        <end position="153"/>
    </location>
</feature>
<name>A0A8H5ETT4_9AGAR</name>
<organism evidence="3 4">
    <name type="scientific">Psilocybe cf. subviscida</name>
    <dbReference type="NCBI Taxonomy" id="2480587"/>
    <lineage>
        <taxon>Eukaryota</taxon>
        <taxon>Fungi</taxon>
        <taxon>Dikarya</taxon>
        <taxon>Basidiomycota</taxon>
        <taxon>Agaricomycotina</taxon>
        <taxon>Agaricomycetes</taxon>
        <taxon>Agaricomycetidae</taxon>
        <taxon>Agaricales</taxon>
        <taxon>Agaricineae</taxon>
        <taxon>Strophariaceae</taxon>
        <taxon>Psilocybe</taxon>
    </lineage>
</organism>
<feature type="chain" id="PRO_5033994536" evidence="2">
    <location>
        <begin position="23"/>
        <end position="153"/>
    </location>
</feature>
<dbReference type="Proteomes" id="UP000567179">
    <property type="component" value="Unassembled WGS sequence"/>
</dbReference>
<accession>A0A8H5ETT4</accession>
<comment type="caution">
    <text evidence="3">The sequence shown here is derived from an EMBL/GenBank/DDBJ whole genome shotgun (WGS) entry which is preliminary data.</text>
</comment>